<name>A0ABQ6N5H6_9STRA</name>
<dbReference type="Proteomes" id="UP001165060">
    <property type="component" value="Unassembled WGS sequence"/>
</dbReference>
<dbReference type="Gene3D" id="3.40.50.980">
    <property type="match status" value="1"/>
</dbReference>
<comment type="similarity">
    <text evidence="1">Belongs to the ATP-dependent AMP-binding enzyme family.</text>
</comment>
<dbReference type="PANTHER" id="PTHR43201">
    <property type="entry name" value="ACYL-COA SYNTHETASE"/>
    <property type="match status" value="1"/>
</dbReference>
<evidence type="ECO:0000256" key="2">
    <source>
        <dbReference type="ARBA" id="ARBA00022598"/>
    </source>
</evidence>
<dbReference type="InterPro" id="IPR042099">
    <property type="entry name" value="ANL_N_sf"/>
</dbReference>
<dbReference type="PANTHER" id="PTHR43201:SF5">
    <property type="entry name" value="MEDIUM-CHAIN ACYL-COA LIGASE ACSF2, MITOCHONDRIAL"/>
    <property type="match status" value="1"/>
</dbReference>
<proteinExistence type="inferred from homology"/>
<dbReference type="Gene3D" id="3.40.50.12780">
    <property type="entry name" value="N-terminal domain of ligase-like"/>
    <property type="match status" value="1"/>
</dbReference>
<evidence type="ECO:0000313" key="4">
    <source>
        <dbReference type="Proteomes" id="UP001165060"/>
    </source>
</evidence>
<comment type="caution">
    <text evidence="3">The sequence shown here is derived from an EMBL/GenBank/DDBJ whole genome shotgun (WGS) entry which is preliminary data.</text>
</comment>
<protein>
    <recommendedName>
        <fullName evidence="5">AMP-dependent synthetase/ligase domain-containing protein</fullName>
    </recommendedName>
</protein>
<reference evidence="3 4" key="1">
    <citation type="journal article" date="2023" name="Commun. Biol.">
        <title>Genome analysis of Parmales, the sister group of diatoms, reveals the evolutionary specialization of diatoms from phago-mixotrophs to photoautotrophs.</title>
        <authorList>
            <person name="Ban H."/>
            <person name="Sato S."/>
            <person name="Yoshikawa S."/>
            <person name="Yamada K."/>
            <person name="Nakamura Y."/>
            <person name="Ichinomiya M."/>
            <person name="Sato N."/>
            <person name="Blanc-Mathieu R."/>
            <person name="Endo H."/>
            <person name="Kuwata A."/>
            <person name="Ogata H."/>
        </authorList>
    </citation>
    <scope>NUCLEOTIDE SEQUENCE [LARGE SCALE GENOMIC DNA]</scope>
</reference>
<keyword evidence="4" id="KW-1185">Reference proteome</keyword>
<accession>A0ABQ6N5H6</accession>
<evidence type="ECO:0000313" key="3">
    <source>
        <dbReference type="EMBL" id="GMI41160.1"/>
    </source>
</evidence>
<keyword evidence="2" id="KW-0436">Ligase</keyword>
<evidence type="ECO:0000256" key="1">
    <source>
        <dbReference type="ARBA" id="ARBA00006432"/>
    </source>
</evidence>
<sequence length="288" mass="30166">MCRITNTLLQTLLGHGNTPFIVSRAQGITLTHAEFARQTVALALGLGSIGFKPGTRICASLDNSVENALLQTAAAVASLGVATVKASSGIPTASTALDCHGSLTESERDGFMIQVERDRLNMHELIAQFAGDAENYAADYPVHAEKKAEFFYNTQDPSKSVSVSTLLTNGANAHSAMSLSPADSMCLPLTLNHPMGFGFGLMSAGLSGARVVLPSRDHGNAGATKKAMSEEKCSVLLADSRTLSKLQQLGAEPPRWLRCGMVKVGSGDAIGEGEKWGDVSTLTVGSSK</sequence>
<organism evidence="3 4">
    <name type="scientific">Tetraparma gracilis</name>
    <dbReference type="NCBI Taxonomy" id="2962635"/>
    <lineage>
        <taxon>Eukaryota</taxon>
        <taxon>Sar</taxon>
        <taxon>Stramenopiles</taxon>
        <taxon>Ochrophyta</taxon>
        <taxon>Bolidophyceae</taxon>
        <taxon>Parmales</taxon>
        <taxon>Triparmaceae</taxon>
        <taxon>Tetraparma</taxon>
    </lineage>
</organism>
<dbReference type="SUPFAM" id="SSF56801">
    <property type="entry name" value="Acetyl-CoA synthetase-like"/>
    <property type="match status" value="1"/>
</dbReference>
<evidence type="ECO:0008006" key="5">
    <source>
        <dbReference type="Google" id="ProtNLM"/>
    </source>
</evidence>
<gene>
    <name evidence="3" type="ORF">TeGR_g7772</name>
</gene>
<dbReference type="EMBL" id="BRYB01000981">
    <property type="protein sequence ID" value="GMI41160.1"/>
    <property type="molecule type" value="Genomic_DNA"/>
</dbReference>